<keyword evidence="2" id="KW-0732">Signal</keyword>
<dbReference type="SUPFAM" id="SSF48230">
    <property type="entry name" value="Chondroitin AC/alginate lyase"/>
    <property type="match status" value="1"/>
</dbReference>
<dbReference type="InterPro" id="IPR011071">
    <property type="entry name" value="Lyase_8-like_C"/>
</dbReference>
<dbReference type="Pfam" id="PF02278">
    <property type="entry name" value="Lyase_8"/>
    <property type="match status" value="1"/>
</dbReference>
<dbReference type="SUPFAM" id="SSF74650">
    <property type="entry name" value="Galactose mutarotase-like"/>
    <property type="match status" value="1"/>
</dbReference>
<dbReference type="Proteomes" id="UP000195913">
    <property type="component" value="Unassembled WGS sequence"/>
</dbReference>
<dbReference type="InterPro" id="IPR003159">
    <property type="entry name" value="Lyase_8_central_dom"/>
</dbReference>
<dbReference type="GO" id="GO:0005576">
    <property type="term" value="C:extracellular region"/>
    <property type="evidence" value="ECO:0007669"/>
    <property type="project" value="InterPro"/>
</dbReference>
<evidence type="ECO:0000259" key="5">
    <source>
        <dbReference type="Pfam" id="PF02278"/>
    </source>
</evidence>
<dbReference type="InterPro" id="IPR011013">
    <property type="entry name" value="Gal_mutarotase_sf_dom"/>
</dbReference>
<feature type="domain" description="Polysaccharide lyase family 8 C-terminal" evidence="6">
    <location>
        <begin position="685"/>
        <end position="748"/>
    </location>
</feature>
<dbReference type="InterPro" id="IPR014718">
    <property type="entry name" value="GH-type_carb-bd"/>
</dbReference>
<dbReference type="GO" id="GO:0005975">
    <property type="term" value="P:carbohydrate metabolic process"/>
    <property type="evidence" value="ECO:0007669"/>
    <property type="project" value="InterPro"/>
</dbReference>
<dbReference type="Gene3D" id="1.50.10.100">
    <property type="entry name" value="Chondroitin AC/alginate lyase"/>
    <property type="match status" value="1"/>
</dbReference>
<dbReference type="PANTHER" id="PTHR38481:SF1">
    <property type="entry name" value="HYALURONATE LYASE"/>
    <property type="match status" value="1"/>
</dbReference>
<keyword evidence="9" id="KW-1185">Reference proteome</keyword>
<name>A0A1R4EYI0_9MICC</name>
<dbReference type="GO" id="GO:0030246">
    <property type="term" value="F:carbohydrate binding"/>
    <property type="evidence" value="ECO:0007669"/>
    <property type="project" value="InterPro"/>
</dbReference>
<evidence type="ECO:0000256" key="4">
    <source>
        <dbReference type="PIRSR" id="PIRSR638970-1"/>
    </source>
</evidence>
<feature type="active site" evidence="4">
    <location>
        <position position="334"/>
    </location>
</feature>
<sequence length="808" mass="86659">MDQELSRRTALKGAGGVAVTGLLLSFISQTAQPARAAETPALTSADFATLRSTWVDQLTGRREFIAGDRDFANALATLDHAAASAVATLDSSTARTRIFTDLDLAAAGDLRYTYVRLSQMATAWATPGAASFGQGTLLKQIRAGLSDAHRLRYNDTTDEEGNWWAWEIGVPRALADTLVLLFDELDEDERAAHCAAIDHFVPDPWQQFPPSRGKITSVGANRVDLCQGIIVRSLVDGNEEKLHHAVAGLSEVWQYVTSGNGFFADGSFIQHSTTPYTGSYGVVLLSGLAKLFALLGGTDAAVSDPSRDILFTTVEDSFAPCLMAGAMADSVRGRSVSREENTGFDLGASTIEAVLLLARAVDAPTAKRWRRRALQWITDNDHAPILDGASVARTALVKELLSLGLSPAAPLAGHFLFPAMDRTMHRGPQWSLSTAMCSNRISWYECGNGENDRGYHSGSGMTYVHDADLGQYDDAFWATANHVRLPGTTVDTTSLPDQVEGQWGAGTPDNEWTGSSANEEIAAVGQHLIGPGGTGLSARKSWFVSEDVIVCLGSDIHTGSLAPVETIVDHRNLHQGSNALVTASGRVAATTDAESVLSSDRWVHLEGFGAYVALDEAPLHVLRERRSGSWSDVNAKGSTEVQQRNYATLYFDHGTSPEQAGYAYLIAPGASIQGAAKLARRKQHTVLRNDAVAQAVSFAHEKTLAATFWGQGTVADLELSGPACVVQREDGNRLQLSLSEPTQGASSLSLTFRTRRRYRLLEGDRARLTRNADGSTTLEVDTRGLAGATVHLAVQAKGPRTFTPSGPR</sequence>
<dbReference type="Gene3D" id="2.70.98.10">
    <property type="match status" value="1"/>
</dbReference>
<evidence type="ECO:0000259" key="7">
    <source>
        <dbReference type="Pfam" id="PF08124"/>
    </source>
</evidence>
<evidence type="ECO:0000313" key="9">
    <source>
        <dbReference type="Proteomes" id="UP000195913"/>
    </source>
</evidence>
<dbReference type="InterPro" id="IPR008929">
    <property type="entry name" value="Chondroitin_lyas"/>
</dbReference>
<dbReference type="Pfam" id="PF08124">
    <property type="entry name" value="Lyase_8_N"/>
    <property type="match status" value="1"/>
</dbReference>
<dbReference type="AlphaFoldDB" id="A0A1R4EYI0"/>
<dbReference type="InterPro" id="IPR004103">
    <property type="entry name" value="Lyase_8_C"/>
</dbReference>
<evidence type="ECO:0000256" key="1">
    <source>
        <dbReference type="ARBA" id="ARBA00006699"/>
    </source>
</evidence>
<protein>
    <submittedName>
        <fullName evidence="8">Hyaluronate lyase</fullName>
        <ecNumber evidence="8">4.2.2.1</ecNumber>
    </submittedName>
</protein>
<dbReference type="PROSITE" id="PS51318">
    <property type="entry name" value="TAT"/>
    <property type="match status" value="1"/>
</dbReference>
<dbReference type="GO" id="GO:0030340">
    <property type="term" value="F:hyaluronate lyase activity"/>
    <property type="evidence" value="ECO:0007669"/>
    <property type="project" value="UniProtKB-EC"/>
</dbReference>
<dbReference type="PANTHER" id="PTHR38481">
    <property type="entry name" value="HYALURONATE LYASE"/>
    <property type="match status" value="1"/>
</dbReference>
<dbReference type="Gene3D" id="2.60.220.10">
    <property type="entry name" value="Polysaccharide lyase family 8-like, C-terminal"/>
    <property type="match status" value="1"/>
</dbReference>
<accession>A0A1R4EYI0</accession>
<dbReference type="CDD" id="cd01083">
    <property type="entry name" value="GAG_Lyase"/>
    <property type="match status" value="1"/>
</dbReference>
<feature type="domain" description="Polysaccharide lyase family 8 central" evidence="5">
    <location>
        <begin position="415"/>
        <end position="671"/>
    </location>
</feature>
<keyword evidence="3 8" id="KW-0456">Lyase</keyword>
<reference evidence="8 9" key="1">
    <citation type="submission" date="2017-02" db="EMBL/GenBank/DDBJ databases">
        <authorList>
            <person name="Peterson S.W."/>
        </authorList>
    </citation>
    <scope>NUCLEOTIDE SEQUENCE [LARGE SCALE GENOMIC DNA]</scope>
    <source>
        <strain evidence="8 9">B Ar 00.02</strain>
    </source>
</reference>
<evidence type="ECO:0000256" key="2">
    <source>
        <dbReference type="ARBA" id="ARBA00022729"/>
    </source>
</evidence>
<dbReference type="InterPro" id="IPR006311">
    <property type="entry name" value="TAT_signal"/>
</dbReference>
<feature type="domain" description="Polysaccharide lyase 8 N-terminal alpha-helical" evidence="7">
    <location>
        <begin position="54"/>
        <end position="371"/>
    </location>
</feature>
<dbReference type="InterPro" id="IPR038970">
    <property type="entry name" value="Lyase_8"/>
</dbReference>
<gene>
    <name evidence="8" type="ORF">FM101_01385</name>
</gene>
<feature type="active site" evidence="4">
    <location>
        <position position="271"/>
    </location>
</feature>
<evidence type="ECO:0000256" key="3">
    <source>
        <dbReference type="ARBA" id="ARBA00023239"/>
    </source>
</evidence>
<dbReference type="EC" id="4.2.2.1" evidence="8"/>
<organism evidence="8 9">
    <name type="scientific">Arthrobacter rhombi</name>
    <dbReference type="NCBI Taxonomy" id="71253"/>
    <lineage>
        <taxon>Bacteria</taxon>
        <taxon>Bacillati</taxon>
        <taxon>Actinomycetota</taxon>
        <taxon>Actinomycetes</taxon>
        <taxon>Micrococcales</taxon>
        <taxon>Micrococcaceae</taxon>
        <taxon>Arthrobacter</taxon>
    </lineage>
</organism>
<evidence type="ECO:0000313" key="8">
    <source>
        <dbReference type="EMBL" id="SJM48666.1"/>
    </source>
</evidence>
<evidence type="ECO:0000259" key="6">
    <source>
        <dbReference type="Pfam" id="PF02884"/>
    </source>
</evidence>
<proteinExistence type="inferred from homology"/>
<comment type="similarity">
    <text evidence="1">Belongs to the polysaccharide lyase 8 family.</text>
</comment>
<dbReference type="SUPFAM" id="SSF49863">
    <property type="entry name" value="Hyaluronate lyase-like, C-terminal domain"/>
    <property type="match status" value="1"/>
</dbReference>
<dbReference type="RefSeq" id="WP_086994357.1">
    <property type="nucleotide sequence ID" value="NZ_FUHW01000007.1"/>
</dbReference>
<dbReference type="Pfam" id="PF02884">
    <property type="entry name" value="Lyase_8_C"/>
    <property type="match status" value="1"/>
</dbReference>
<dbReference type="EMBL" id="FUHW01000007">
    <property type="protein sequence ID" value="SJM48666.1"/>
    <property type="molecule type" value="Genomic_DNA"/>
</dbReference>
<dbReference type="InterPro" id="IPR012970">
    <property type="entry name" value="Lyase_8_alpha_N"/>
</dbReference>
<feature type="active site" evidence="4">
    <location>
        <position position="280"/>
    </location>
</feature>